<accession>A0ABS9EDB1</accession>
<gene>
    <name evidence="2" type="ORF">L1I30_04230</name>
</gene>
<feature type="transmembrane region" description="Helical" evidence="1">
    <location>
        <begin position="7"/>
        <end position="25"/>
    </location>
</feature>
<organism evidence="2 3">
    <name type="scientific">Gillisia lutea</name>
    <dbReference type="NCBI Taxonomy" id="2909668"/>
    <lineage>
        <taxon>Bacteria</taxon>
        <taxon>Pseudomonadati</taxon>
        <taxon>Bacteroidota</taxon>
        <taxon>Flavobacteriia</taxon>
        <taxon>Flavobacteriales</taxon>
        <taxon>Flavobacteriaceae</taxon>
        <taxon>Gillisia</taxon>
    </lineage>
</organism>
<evidence type="ECO:0000313" key="3">
    <source>
        <dbReference type="Proteomes" id="UP001179363"/>
    </source>
</evidence>
<keyword evidence="1" id="KW-0472">Membrane</keyword>
<comment type="caution">
    <text evidence="2">The sequence shown here is derived from an EMBL/GenBank/DDBJ whole genome shotgun (WGS) entry which is preliminary data.</text>
</comment>
<dbReference type="Proteomes" id="UP001179363">
    <property type="component" value="Unassembled WGS sequence"/>
</dbReference>
<dbReference type="EMBL" id="JAKGTH010000006">
    <property type="protein sequence ID" value="MCF4100866.1"/>
    <property type="molecule type" value="Genomic_DNA"/>
</dbReference>
<keyword evidence="1" id="KW-1133">Transmembrane helix</keyword>
<feature type="transmembrane region" description="Helical" evidence="1">
    <location>
        <begin position="45"/>
        <end position="64"/>
    </location>
</feature>
<keyword evidence="1" id="KW-0812">Transmembrane</keyword>
<dbReference type="RefSeq" id="WP_236133000.1">
    <property type="nucleotide sequence ID" value="NZ_JAKGTH010000006.1"/>
</dbReference>
<sequence>MIRKNILIGFIIGIIANMAGIFLYITLFSKIGLEASLKDAVANNYLGKIISLGAILNFLPFFIFLKKKQIYHARGVLLATVLTAVVVAVSQIL</sequence>
<evidence type="ECO:0000256" key="1">
    <source>
        <dbReference type="SAM" id="Phobius"/>
    </source>
</evidence>
<keyword evidence="3" id="KW-1185">Reference proteome</keyword>
<reference evidence="2" key="1">
    <citation type="submission" date="2022-01" db="EMBL/GenBank/DDBJ databases">
        <title>Gillisia lutea sp. nov., isolated from marine plastic residues from the Malvarosa beach (Valencia, Spain).</title>
        <authorList>
            <person name="Vidal-Verdu A."/>
            <person name="Molina-Menor E."/>
            <person name="Satari L."/>
            <person name="Pascual J."/>
            <person name="Pereto J."/>
            <person name="Porcar M."/>
        </authorList>
    </citation>
    <scope>NUCLEOTIDE SEQUENCE</scope>
    <source>
        <strain evidence="2">M10.2A</strain>
    </source>
</reference>
<proteinExistence type="predicted"/>
<evidence type="ECO:0000313" key="2">
    <source>
        <dbReference type="EMBL" id="MCF4100866.1"/>
    </source>
</evidence>
<protein>
    <submittedName>
        <fullName evidence="2">Uncharacterized protein</fullName>
    </submittedName>
</protein>
<name>A0ABS9EDB1_9FLAO</name>
<feature type="transmembrane region" description="Helical" evidence="1">
    <location>
        <begin position="76"/>
        <end position="92"/>
    </location>
</feature>